<dbReference type="Pfam" id="PF13672">
    <property type="entry name" value="PP2C_2"/>
    <property type="match status" value="1"/>
</dbReference>
<dbReference type="RefSeq" id="WP_343970843.1">
    <property type="nucleotide sequence ID" value="NZ_BAAAGK010000087.1"/>
</dbReference>
<dbReference type="Proteomes" id="UP001596514">
    <property type="component" value="Unassembled WGS sequence"/>
</dbReference>
<comment type="caution">
    <text evidence="2">The sequence shown here is derived from an EMBL/GenBank/DDBJ whole genome shotgun (WGS) entry which is preliminary data.</text>
</comment>
<evidence type="ECO:0000313" key="3">
    <source>
        <dbReference type="Proteomes" id="UP001596514"/>
    </source>
</evidence>
<accession>A0ABW2T9Z7</accession>
<evidence type="ECO:0000313" key="2">
    <source>
        <dbReference type="EMBL" id="MFC7604554.1"/>
    </source>
</evidence>
<organism evidence="2 3">
    <name type="scientific">Streptosporangium amethystogenes subsp. fukuiense</name>
    <dbReference type="NCBI Taxonomy" id="698418"/>
    <lineage>
        <taxon>Bacteria</taxon>
        <taxon>Bacillati</taxon>
        <taxon>Actinomycetota</taxon>
        <taxon>Actinomycetes</taxon>
        <taxon>Streptosporangiales</taxon>
        <taxon>Streptosporangiaceae</taxon>
        <taxon>Streptosporangium</taxon>
    </lineage>
</organism>
<dbReference type="InterPro" id="IPR001932">
    <property type="entry name" value="PPM-type_phosphatase-like_dom"/>
</dbReference>
<gene>
    <name evidence="2" type="ORF">ACFQVD_31040</name>
</gene>
<evidence type="ECO:0000259" key="1">
    <source>
        <dbReference type="Pfam" id="PF13672"/>
    </source>
</evidence>
<proteinExistence type="predicted"/>
<protein>
    <submittedName>
        <fullName evidence="2">Protein phosphatase 2C domain-containing protein</fullName>
    </submittedName>
</protein>
<sequence>MRVTFATEAAPGRPNEDFVAATPNAVVLLDGAGAPADSESGCAHGVAWYTQSLGSTLITALVQDDKALTEILAEAIKTVASLHDFVCDLNHPDSPSATVVVLRRTADALDYLVLADSVLVLDVLGTAEPLVVCDDREARVGAAHRAAMDALPSGSPEHTAAHRRYVEALRDHRNRDGGFWVAAVAPLAAEQALTGTLPTEKVRAAALLSDGASRLAARFHLTTWRQILDLLDDPGPAELIRRVREAEHDDPDGSRWPRAKTHDDATAALWKLS</sequence>
<feature type="domain" description="PPM-type phosphatase" evidence="1">
    <location>
        <begin position="12"/>
        <end position="235"/>
    </location>
</feature>
<keyword evidence="3" id="KW-1185">Reference proteome</keyword>
<reference evidence="3" key="1">
    <citation type="journal article" date="2019" name="Int. J. Syst. Evol. Microbiol.">
        <title>The Global Catalogue of Microorganisms (GCM) 10K type strain sequencing project: providing services to taxonomists for standard genome sequencing and annotation.</title>
        <authorList>
            <consortium name="The Broad Institute Genomics Platform"/>
            <consortium name="The Broad Institute Genome Sequencing Center for Infectious Disease"/>
            <person name="Wu L."/>
            <person name="Ma J."/>
        </authorList>
    </citation>
    <scope>NUCLEOTIDE SEQUENCE [LARGE SCALE GENOMIC DNA]</scope>
    <source>
        <strain evidence="3">JCM 10083</strain>
    </source>
</reference>
<name>A0ABW2T9Z7_9ACTN</name>
<dbReference type="EMBL" id="JBHTEE010000001">
    <property type="protein sequence ID" value="MFC7604554.1"/>
    <property type="molecule type" value="Genomic_DNA"/>
</dbReference>